<accession>A0AAC9FPH7</accession>
<evidence type="ECO:0000313" key="2">
    <source>
        <dbReference type="Proteomes" id="UP000077927"/>
    </source>
</evidence>
<dbReference type="AlphaFoldDB" id="A0AAC9FPH7"/>
<dbReference type="EMBL" id="CP012605">
    <property type="protein sequence ID" value="ANH71519.1"/>
    <property type="molecule type" value="Genomic_DNA"/>
</dbReference>
<dbReference type="KEGG" id="rin:ACS15_0911"/>
<dbReference type="Proteomes" id="UP000077927">
    <property type="component" value="Chromosome 1"/>
</dbReference>
<evidence type="ECO:0000313" key="1">
    <source>
        <dbReference type="EMBL" id="ANH71519.1"/>
    </source>
</evidence>
<name>A0AAC9FPH7_9RALS</name>
<organism evidence="1 2">
    <name type="scientific">Ralstonia insidiosa</name>
    <dbReference type="NCBI Taxonomy" id="190721"/>
    <lineage>
        <taxon>Bacteria</taxon>
        <taxon>Pseudomonadati</taxon>
        <taxon>Pseudomonadota</taxon>
        <taxon>Betaproteobacteria</taxon>
        <taxon>Burkholderiales</taxon>
        <taxon>Burkholderiaceae</taxon>
        <taxon>Ralstonia</taxon>
    </lineage>
</organism>
<reference evidence="1 2" key="1">
    <citation type="submission" date="2015-09" db="EMBL/GenBank/DDBJ databases">
        <authorList>
            <person name="Xu Y."/>
            <person name="Nagy A."/>
            <person name="Liu N.T."/>
            <person name="Nou X."/>
        </authorList>
    </citation>
    <scope>NUCLEOTIDE SEQUENCE [LARGE SCALE GENOMIC DNA]</scope>
    <source>
        <strain evidence="1 2">FC1138</strain>
    </source>
</reference>
<proteinExistence type="predicted"/>
<protein>
    <submittedName>
        <fullName evidence="1">Uncharacterized protein</fullName>
    </submittedName>
</protein>
<gene>
    <name evidence="1" type="ORF">ACS15_0911</name>
</gene>
<sequence length="38" mass="4139">MPTGTNAGWKTGWDELRGRAYGLSATLAEVAQMQARQD</sequence>